<dbReference type="PANTHER" id="PTHR13140">
    <property type="entry name" value="MYOSIN"/>
    <property type="match status" value="1"/>
</dbReference>
<organism evidence="8 9">
    <name type="scientific">Nicrophorus vespilloides</name>
    <name type="common">Boreal carrion beetle</name>
    <dbReference type="NCBI Taxonomy" id="110193"/>
    <lineage>
        <taxon>Eukaryota</taxon>
        <taxon>Metazoa</taxon>
        <taxon>Ecdysozoa</taxon>
        <taxon>Arthropoda</taxon>
        <taxon>Hexapoda</taxon>
        <taxon>Insecta</taxon>
        <taxon>Pterygota</taxon>
        <taxon>Neoptera</taxon>
        <taxon>Endopterygota</taxon>
        <taxon>Coleoptera</taxon>
        <taxon>Polyphaga</taxon>
        <taxon>Staphyliniformia</taxon>
        <taxon>Silphidae</taxon>
        <taxon>Nicrophorinae</taxon>
        <taxon>Nicrophorus</taxon>
    </lineage>
</organism>
<evidence type="ECO:0000256" key="4">
    <source>
        <dbReference type="ARBA" id="ARBA00023175"/>
    </source>
</evidence>
<protein>
    <submittedName>
        <fullName evidence="9">Myosin-2-like</fullName>
    </submittedName>
</protein>
<dbReference type="PANTHER" id="PTHR13140:SF289">
    <property type="entry name" value="UNCONVENTIONAL MYOSIN-XIX"/>
    <property type="match status" value="1"/>
</dbReference>
<dbReference type="Gene3D" id="3.40.850.10">
    <property type="entry name" value="Kinesin motor domain"/>
    <property type="match status" value="1"/>
</dbReference>
<keyword evidence="8" id="KW-1185">Reference proteome</keyword>
<proteinExistence type="inferred from homology"/>
<name>A0ABM1NFD8_NICVS</name>
<dbReference type="GeneID" id="108568767"/>
<evidence type="ECO:0000256" key="1">
    <source>
        <dbReference type="ARBA" id="ARBA00022741"/>
    </source>
</evidence>
<evidence type="ECO:0000313" key="8">
    <source>
        <dbReference type="Proteomes" id="UP000695000"/>
    </source>
</evidence>
<dbReference type="InterPro" id="IPR001609">
    <property type="entry name" value="Myosin_head_motor_dom-like"/>
</dbReference>
<comment type="similarity">
    <text evidence="6">Belongs to the TRAFAC class myosin-kinesin ATPase superfamily. Myosin family.</text>
</comment>
<dbReference type="Gene3D" id="1.20.120.720">
    <property type="entry name" value="Myosin VI head, motor domain, U50 subdomain"/>
    <property type="match status" value="1"/>
</dbReference>
<feature type="domain" description="Myosin motor" evidence="7">
    <location>
        <begin position="17"/>
        <end position="602"/>
    </location>
</feature>
<keyword evidence="5 6" id="KW-0009">Actin-binding</keyword>
<evidence type="ECO:0000256" key="6">
    <source>
        <dbReference type="PROSITE-ProRule" id="PRU00782"/>
    </source>
</evidence>
<reference evidence="9" key="1">
    <citation type="submission" date="2025-08" db="UniProtKB">
        <authorList>
            <consortium name="RefSeq"/>
        </authorList>
    </citation>
    <scope>IDENTIFICATION</scope>
    <source>
        <tissue evidence="9">Whole Larva</tissue>
    </source>
</reference>
<evidence type="ECO:0000313" key="9">
    <source>
        <dbReference type="RefSeq" id="XP_017785538.1"/>
    </source>
</evidence>
<keyword evidence="2 6" id="KW-0067">ATP-binding</keyword>
<feature type="region of interest" description="Actin-binding" evidence="6">
    <location>
        <begin position="545"/>
        <end position="567"/>
    </location>
</feature>
<dbReference type="RefSeq" id="XP_017785538.1">
    <property type="nucleotide sequence ID" value="XM_017930049.1"/>
</dbReference>
<dbReference type="PRINTS" id="PR00193">
    <property type="entry name" value="MYOSINHEAVY"/>
</dbReference>
<keyword evidence="4 6" id="KW-0505">Motor protein</keyword>
<gene>
    <name evidence="9" type="primary">LOC108568767</name>
</gene>
<dbReference type="InterPro" id="IPR036961">
    <property type="entry name" value="Kinesin_motor_dom_sf"/>
</dbReference>
<evidence type="ECO:0000259" key="7">
    <source>
        <dbReference type="PROSITE" id="PS51456"/>
    </source>
</evidence>
<dbReference type="Gene3D" id="1.10.10.820">
    <property type="match status" value="1"/>
</dbReference>
<accession>A0ABM1NFD8</accession>
<dbReference type="Pfam" id="PF00063">
    <property type="entry name" value="Myosin_head"/>
    <property type="match status" value="1"/>
</dbReference>
<dbReference type="Proteomes" id="UP000695000">
    <property type="component" value="Unplaced"/>
</dbReference>
<keyword evidence="1 6" id="KW-0547">Nucleotide-binding</keyword>
<dbReference type="CDD" id="cd00124">
    <property type="entry name" value="MYSc"/>
    <property type="match status" value="1"/>
</dbReference>
<dbReference type="PROSITE" id="PS51456">
    <property type="entry name" value="MYOSIN_MOTOR"/>
    <property type="match status" value="1"/>
</dbReference>
<keyword evidence="3 6" id="KW-0518">Myosin</keyword>
<evidence type="ECO:0000256" key="5">
    <source>
        <dbReference type="ARBA" id="ARBA00023203"/>
    </source>
</evidence>
<dbReference type="SUPFAM" id="SSF52540">
    <property type="entry name" value="P-loop containing nucleoside triphosphate hydrolases"/>
    <property type="match status" value="1"/>
</dbReference>
<dbReference type="Gene3D" id="1.20.58.530">
    <property type="match status" value="1"/>
</dbReference>
<evidence type="ECO:0000256" key="2">
    <source>
        <dbReference type="ARBA" id="ARBA00022840"/>
    </source>
</evidence>
<feature type="binding site" evidence="6">
    <location>
        <begin position="101"/>
        <end position="108"/>
    </location>
    <ligand>
        <name>ATP</name>
        <dbReference type="ChEBI" id="CHEBI:30616"/>
    </ligand>
</feature>
<evidence type="ECO:0000256" key="3">
    <source>
        <dbReference type="ARBA" id="ARBA00023123"/>
    </source>
</evidence>
<dbReference type="SMART" id="SM00242">
    <property type="entry name" value="MYSc"/>
    <property type="match status" value="1"/>
</dbReference>
<sequence>MSQTSSCILSVEPEEFDGIDNIVDLPNRSSDKVIAFMRKRFLSKEFYTWAGQTLLSLHPYEAREKKCKGDDHPGVDSLISGAWFRLKHGVGKPHQHVVISGESGSGKTHSACLAMQRIVDIVGETNRALYGIWSTVPLLSAFGNAKTGYNCNSSRFGKLVQIHCVDGMSIDGCTLSIFMLEKSRVTGPATGEGNFHIFRQILDVLEEDALQLLYLSKTIDYKIAPHSEMKPRYRETLIALEALEIYALEDILSVLAIILNLGNVKFESVGDIYTVSTDSLEFVENVGRLLDAKPKDLINLICTRVFAPKSRRETIYQSACMNREECEERRDCIMKLLYDRLFSWLVHCINVKFEQSCVYDQKSLSILDIYGFEVFDHNGFEQLCINYANERLQQYFIDNYLLERRIRLIEEGFDVEHIETVEYTQRLSLIHGPISIFGILNEQECAMKRFNSDVFVNTRLTETLRSKPHFIGSLNQLHTAFSIKHYAGVVKYDTRSMLGKNRDKVPDDIISFLKGCESFEFLCHLMSFAPLTNGKTLVTNFKKSLDNLFDVLNDGDVHYVKCLKPNPYHMAEFFDEHFFEQQLVANGVCEIFKLNFQQFSLR</sequence>
<dbReference type="InterPro" id="IPR027417">
    <property type="entry name" value="P-loop_NTPase"/>
</dbReference>